<dbReference type="AlphaFoldDB" id="N0BGA2"/>
<dbReference type="HOGENOM" id="CLU_2581194_0_0_2"/>
<dbReference type="Proteomes" id="UP000013307">
    <property type="component" value="Chromosome"/>
</dbReference>
<dbReference type="eggNOG" id="arCOG12552">
    <property type="taxonomic scope" value="Archaea"/>
</dbReference>
<name>N0BGA2_9EURY</name>
<dbReference type="RefSeq" id="WP_015591599.1">
    <property type="nucleotide sequence ID" value="NC_021169.1"/>
</dbReference>
<dbReference type="OrthoDB" id="117996at2157"/>
<organism evidence="1 2">
    <name type="scientific">Archaeoglobus sulfaticallidus PM70-1</name>
    <dbReference type="NCBI Taxonomy" id="387631"/>
    <lineage>
        <taxon>Archaea</taxon>
        <taxon>Methanobacteriati</taxon>
        <taxon>Methanobacteriota</taxon>
        <taxon>Archaeoglobi</taxon>
        <taxon>Archaeoglobales</taxon>
        <taxon>Archaeoglobaceae</taxon>
        <taxon>Archaeoglobus</taxon>
    </lineage>
</organism>
<reference evidence="1 2" key="1">
    <citation type="journal article" date="2013" name="Genome Announc.">
        <title>Complete Genome Sequence of the Thermophilic and Facultatively Chemolithoautotrophic Sulfate Reducer Archaeoglobus sulfaticallidus Strain PM70-1T.</title>
        <authorList>
            <person name="Stokke R."/>
            <person name="Hocking W.P."/>
            <person name="Steinsbu B.O."/>
            <person name="Steen I.H."/>
        </authorList>
    </citation>
    <scope>NUCLEOTIDE SEQUENCE [LARGE SCALE GENOMIC DNA]</scope>
    <source>
        <strain evidence="1">PM70-1</strain>
    </source>
</reference>
<dbReference type="EMBL" id="CP005290">
    <property type="protein sequence ID" value="AGK62003.1"/>
    <property type="molecule type" value="Genomic_DNA"/>
</dbReference>
<keyword evidence="2" id="KW-1185">Reference proteome</keyword>
<evidence type="ECO:0000313" key="1">
    <source>
        <dbReference type="EMBL" id="AGK62003.1"/>
    </source>
</evidence>
<gene>
    <name evidence="1" type="ORF">Asulf_02040</name>
</gene>
<evidence type="ECO:0000313" key="2">
    <source>
        <dbReference type="Proteomes" id="UP000013307"/>
    </source>
</evidence>
<accession>N0BGA2</accession>
<sequence length="80" mass="9476">MEWVVEIHSLEGRYQSIKRVYSAEETPEIDISLFDDTFYQADSLDELREITKDAVDCNFEEDEKPDILRLHIVRQEVLTV</sequence>
<proteinExistence type="predicted"/>
<protein>
    <submittedName>
        <fullName evidence="1">Uncharacterized protein</fullName>
    </submittedName>
</protein>
<dbReference type="KEGG" id="ast:Asulf_02040"/>
<dbReference type="GeneID" id="15393675"/>